<dbReference type="Pfam" id="PF03702">
    <property type="entry name" value="AnmK"/>
    <property type="match status" value="1"/>
</dbReference>
<dbReference type="UniPathway" id="UPA00544"/>
<dbReference type="GO" id="GO:0006040">
    <property type="term" value="P:amino sugar metabolic process"/>
    <property type="evidence" value="ECO:0007669"/>
    <property type="project" value="InterPro"/>
</dbReference>
<dbReference type="AlphaFoldDB" id="A0A2A5CGA6"/>
<comment type="function">
    <text evidence="1">Catalyzes the specific phosphorylation of 1,6-anhydro-N-acetylmuramic acid (anhMurNAc) with the simultaneous cleavage of the 1,6-anhydro ring, generating MurNAc-6-P. Is required for the utilization of anhMurNAc either imported from the medium or derived from its own cell wall murein, and thus plays a role in cell wall recycling.</text>
</comment>
<comment type="similarity">
    <text evidence="1">Belongs to the anhydro-N-acetylmuramic acid kinase family.</text>
</comment>
<dbReference type="Gene3D" id="3.30.420.40">
    <property type="match status" value="2"/>
</dbReference>
<dbReference type="EMBL" id="NVWI01000002">
    <property type="protein sequence ID" value="PCJ42802.1"/>
    <property type="molecule type" value="Genomic_DNA"/>
</dbReference>
<evidence type="ECO:0000256" key="1">
    <source>
        <dbReference type="HAMAP-Rule" id="MF_01270"/>
    </source>
</evidence>
<comment type="catalytic activity">
    <reaction evidence="1">
        <text>1,6-anhydro-N-acetyl-beta-muramate + ATP + H2O = N-acetyl-D-muramate 6-phosphate + ADP + H(+)</text>
        <dbReference type="Rhea" id="RHEA:24952"/>
        <dbReference type="ChEBI" id="CHEBI:15377"/>
        <dbReference type="ChEBI" id="CHEBI:15378"/>
        <dbReference type="ChEBI" id="CHEBI:30616"/>
        <dbReference type="ChEBI" id="CHEBI:58690"/>
        <dbReference type="ChEBI" id="CHEBI:58722"/>
        <dbReference type="ChEBI" id="CHEBI:456216"/>
        <dbReference type="EC" id="2.7.1.170"/>
    </reaction>
</comment>
<keyword evidence="1" id="KW-0808">Transferase</keyword>
<dbReference type="GO" id="GO:0016773">
    <property type="term" value="F:phosphotransferase activity, alcohol group as acceptor"/>
    <property type="evidence" value="ECO:0007669"/>
    <property type="project" value="UniProtKB-UniRule"/>
</dbReference>
<dbReference type="GO" id="GO:0097175">
    <property type="term" value="P:1,6-anhydro-N-acetyl-beta-muramic acid catabolic process"/>
    <property type="evidence" value="ECO:0007669"/>
    <property type="project" value="UniProtKB-UniRule"/>
</dbReference>
<dbReference type="InterPro" id="IPR043129">
    <property type="entry name" value="ATPase_NBD"/>
</dbReference>
<keyword evidence="1" id="KW-0119">Carbohydrate metabolism</keyword>
<keyword evidence="1 2" id="KW-0418">Kinase</keyword>
<evidence type="ECO:0000313" key="2">
    <source>
        <dbReference type="EMBL" id="PCJ42802.1"/>
    </source>
</evidence>
<dbReference type="InterPro" id="IPR005338">
    <property type="entry name" value="Anhydro_N_Ac-Mur_kinase"/>
</dbReference>
<dbReference type="Proteomes" id="UP000228987">
    <property type="component" value="Unassembled WGS sequence"/>
</dbReference>
<dbReference type="SUPFAM" id="SSF53067">
    <property type="entry name" value="Actin-like ATPase domain"/>
    <property type="match status" value="1"/>
</dbReference>
<dbReference type="NCBIfam" id="NF007148">
    <property type="entry name" value="PRK09585.3-2"/>
    <property type="match status" value="1"/>
</dbReference>
<dbReference type="EC" id="2.7.1.170" evidence="1"/>
<reference evidence="3" key="1">
    <citation type="submission" date="2017-08" db="EMBL/GenBank/DDBJ databases">
        <title>A dynamic microbial community with high functional redundancy inhabits the cold, oxic subseafloor aquifer.</title>
        <authorList>
            <person name="Tully B.J."/>
            <person name="Wheat C.G."/>
            <person name="Glazer B.T."/>
            <person name="Huber J.A."/>
        </authorList>
    </citation>
    <scope>NUCLEOTIDE SEQUENCE [LARGE SCALE GENOMIC DNA]</scope>
</reference>
<feature type="binding site" evidence="1">
    <location>
        <begin position="12"/>
        <end position="19"/>
    </location>
    <ligand>
        <name>ATP</name>
        <dbReference type="ChEBI" id="CHEBI:30616"/>
    </ligand>
</feature>
<proteinExistence type="inferred from homology"/>
<organism evidence="2 3">
    <name type="scientific">SAR86 cluster bacterium</name>
    <dbReference type="NCBI Taxonomy" id="2030880"/>
    <lineage>
        <taxon>Bacteria</taxon>
        <taxon>Pseudomonadati</taxon>
        <taxon>Pseudomonadota</taxon>
        <taxon>Gammaproteobacteria</taxon>
        <taxon>SAR86 cluster</taxon>
    </lineage>
</organism>
<dbReference type="NCBIfam" id="NF007139">
    <property type="entry name" value="PRK09585.1-3"/>
    <property type="match status" value="1"/>
</dbReference>
<dbReference type="GO" id="GO:0009254">
    <property type="term" value="P:peptidoglycan turnover"/>
    <property type="evidence" value="ECO:0007669"/>
    <property type="project" value="UniProtKB-UniRule"/>
</dbReference>
<dbReference type="UniPathway" id="UPA00343"/>
<dbReference type="HAMAP" id="MF_01270">
    <property type="entry name" value="AnhMurNAc_kinase"/>
    <property type="match status" value="1"/>
</dbReference>
<dbReference type="GO" id="GO:0005524">
    <property type="term" value="F:ATP binding"/>
    <property type="evidence" value="ECO:0007669"/>
    <property type="project" value="UniProtKB-UniRule"/>
</dbReference>
<evidence type="ECO:0000313" key="3">
    <source>
        <dbReference type="Proteomes" id="UP000228987"/>
    </source>
</evidence>
<dbReference type="PANTHER" id="PTHR30605:SF0">
    <property type="entry name" value="ANHYDRO-N-ACETYLMURAMIC ACID KINASE"/>
    <property type="match status" value="1"/>
</dbReference>
<gene>
    <name evidence="1" type="primary">anmK</name>
    <name evidence="2" type="ORF">COA71_04685</name>
</gene>
<name>A0A2A5CGA6_9GAMM</name>
<keyword evidence="1" id="KW-0067">ATP-binding</keyword>
<sequence length="371" mass="39976">MSSELYIGLMSGTSMDAVDCVLADLSDALNVIDFINVDIPARLKKDILDLCLESGDNQIKKLGETDVALGKLFASAAISILEKNQLNAEQIQAIGSHGQTIRHQPPGQSDNPFTIQIGDPNTIAALTGITTVADFRRKDMALGGQGAPLLPAFHQRVLKSTQTDRIILNIGGMANITLLRKEDNQITGFDTGPGNILLDIWIQENLNQSFDNNGDWAASGKPNAELLEFMLNDPYFSSPPPKSTGREYFNNSWIANVLSAYAKEISPQDVQATLLELAAISIAQAIKNLIGAGDVIVCGGGVKNKQLMHCLETQLDSFNVSSSNAYGIDSDALEAFAFAWFAKQTINRESIDFTNITGSSRPVILGGIYSP</sequence>
<comment type="pathway">
    <text evidence="1">Cell wall biogenesis; peptidoglycan recycling.</text>
</comment>
<accession>A0A2A5CGA6</accession>
<dbReference type="PANTHER" id="PTHR30605">
    <property type="entry name" value="ANHYDRO-N-ACETYLMURAMIC ACID KINASE"/>
    <property type="match status" value="1"/>
</dbReference>
<dbReference type="CDD" id="cd24050">
    <property type="entry name" value="ASKHA_NBD_ANMK"/>
    <property type="match status" value="1"/>
</dbReference>
<keyword evidence="1" id="KW-0547">Nucleotide-binding</keyword>
<comment type="pathway">
    <text evidence="1">Amino-sugar metabolism; 1,6-anhydro-N-acetylmuramate degradation.</text>
</comment>
<protein>
    <recommendedName>
        <fullName evidence="1">Anhydro-N-acetylmuramic acid kinase</fullName>
        <ecNumber evidence="1">2.7.1.170</ecNumber>
    </recommendedName>
    <alternativeName>
        <fullName evidence="1">AnhMurNAc kinase</fullName>
    </alternativeName>
</protein>
<comment type="caution">
    <text evidence="2">The sequence shown here is derived from an EMBL/GenBank/DDBJ whole genome shotgun (WGS) entry which is preliminary data.</text>
</comment>
<dbReference type="GO" id="GO:0016301">
    <property type="term" value="F:kinase activity"/>
    <property type="evidence" value="ECO:0007669"/>
    <property type="project" value="UniProtKB-KW"/>
</dbReference>